<name>A0AAP0RME5_LIQFO</name>
<evidence type="ECO:0000313" key="1">
    <source>
        <dbReference type="EMBL" id="KAK9278821.1"/>
    </source>
</evidence>
<dbReference type="AlphaFoldDB" id="A0AAP0RME5"/>
<comment type="caution">
    <text evidence="1">The sequence shown here is derived from an EMBL/GenBank/DDBJ whole genome shotgun (WGS) entry which is preliminary data.</text>
</comment>
<gene>
    <name evidence="1" type="ORF">L1049_028400</name>
</gene>
<protein>
    <submittedName>
        <fullName evidence="1">Uncharacterized protein</fullName>
    </submittedName>
</protein>
<dbReference type="Proteomes" id="UP001415857">
    <property type="component" value="Unassembled WGS sequence"/>
</dbReference>
<sequence length="81" mass="9110">MADTSHGPASYWTQANALLRKNLTFQVYSLSLSLRVPYDFLNSNGNNFNVSIWYNSTYKNDTGNAPIALVRVPREVNLVSL</sequence>
<proteinExistence type="predicted"/>
<organism evidence="1 2">
    <name type="scientific">Liquidambar formosana</name>
    <name type="common">Formosan gum</name>
    <dbReference type="NCBI Taxonomy" id="63359"/>
    <lineage>
        <taxon>Eukaryota</taxon>
        <taxon>Viridiplantae</taxon>
        <taxon>Streptophyta</taxon>
        <taxon>Embryophyta</taxon>
        <taxon>Tracheophyta</taxon>
        <taxon>Spermatophyta</taxon>
        <taxon>Magnoliopsida</taxon>
        <taxon>eudicotyledons</taxon>
        <taxon>Gunneridae</taxon>
        <taxon>Pentapetalae</taxon>
        <taxon>Saxifragales</taxon>
        <taxon>Altingiaceae</taxon>
        <taxon>Liquidambar</taxon>
    </lineage>
</organism>
<accession>A0AAP0RME5</accession>
<reference evidence="1 2" key="1">
    <citation type="journal article" date="2024" name="Plant J.">
        <title>Genome sequences and population genomics reveal climatic adaptation and genomic divergence between two closely related sweetgum species.</title>
        <authorList>
            <person name="Xu W.Q."/>
            <person name="Ren C.Q."/>
            <person name="Zhang X.Y."/>
            <person name="Comes H.P."/>
            <person name="Liu X.H."/>
            <person name="Li Y.G."/>
            <person name="Kettle C.J."/>
            <person name="Jalonen R."/>
            <person name="Gaisberger H."/>
            <person name="Ma Y.Z."/>
            <person name="Qiu Y.X."/>
        </authorList>
    </citation>
    <scope>NUCLEOTIDE SEQUENCE [LARGE SCALE GENOMIC DNA]</scope>
    <source>
        <strain evidence="1">Hangzhou</strain>
    </source>
</reference>
<evidence type="ECO:0000313" key="2">
    <source>
        <dbReference type="Proteomes" id="UP001415857"/>
    </source>
</evidence>
<keyword evidence="2" id="KW-1185">Reference proteome</keyword>
<dbReference type="EMBL" id="JBBPBK010000009">
    <property type="protein sequence ID" value="KAK9278821.1"/>
    <property type="molecule type" value="Genomic_DNA"/>
</dbReference>